<keyword evidence="2" id="KW-1185">Reference proteome</keyword>
<gene>
    <name evidence="1" type="ORF">IC609_11260</name>
</gene>
<protein>
    <submittedName>
        <fullName evidence="1">Uncharacterized protein</fullName>
    </submittedName>
</protein>
<dbReference type="AlphaFoldDB" id="A0A927ILW2"/>
<organism evidence="1 2">
    <name type="scientific">Limnohabitans radicicola</name>
    <dbReference type="NCBI Taxonomy" id="2771427"/>
    <lineage>
        <taxon>Bacteria</taxon>
        <taxon>Pseudomonadati</taxon>
        <taxon>Pseudomonadota</taxon>
        <taxon>Betaproteobacteria</taxon>
        <taxon>Burkholderiales</taxon>
        <taxon>Comamonadaceae</taxon>
        <taxon>Limnohabitans</taxon>
    </lineage>
</organism>
<comment type="caution">
    <text evidence="1">The sequence shown here is derived from an EMBL/GenBank/DDBJ whole genome shotgun (WGS) entry which is preliminary data.</text>
</comment>
<accession>A0A927ILW2</accession>
<dbReference type="Proteomes" id="UP000647424">
    <property type="component" value="Unassembled WGS sequence"/>
</dbReference>
<dbReference type="EMBL" id="JACYFT010000002">
    <property type="protein sequence ID" value="MBD8051128.1"/>
    <property type="molecule type" value="Genomic_DNA"/>
</dbReference>
<proteinExistence type="predicted"/>
<dbReference type="RefSeq" id="WP_191819586.1">
    <property type="nucleotide sequence ID" value="NZ_JACYFT010000002.1"/>
</dbReference>
<sequence>MNTKTGAALYPAIDPPNWPASLAPVEPGVRPLCDALNALPDTYTLWSCEGHPGREAKPFVTFIAPQDIAFSLSRLIECSPYLKFNWVLTAGFREDGSLQYTLRPSDIRLNRQWFSWWSRKQWSHDKMCAELLRLAQLVARESVPTKGIPNE</sequence>
<reference evidence="1" key="1">
    <citation type="submission" date="2020-09" db="EMBL/GenBank/DDBJ databases">
        <title>Genome seq and assembly of Limnohabitants sp.</title>
        <authorList>
            <person name="Chhetri G."/>
        </authorList>
    </citation>
    <scope>NUCLEOTIDE SEQUENCE</scope>
    <source>
        <strain evidence="1">JUR4</strain>
    </source>
</reference>
<evidence type="ECO:0000313" key="2">
    <source>
        <dbReference type="Proteomes" id="UP000647424"/>
    </source>
</evidence>
<name>A0A927ILW2_9BURK</name>
<evidence type="ECO:0000313" key="1">
    <source>
        <dbReference type="EMBL" id="MBD8051128.1"/>
    </source>
</evidence>